<accession>A0A6U5CBR3</accession>
<feature type="transmembrane region" description="Helical" evidence="1">
    <location>
        <begin position="20"/>
        <end position="38"/>
    </location>
</feature>
<dbReference type="PANTHER" id="PTHR36974:SF1">
    <property type="entry name" value="DOXX FAMILY MEMBRANE PROTEIN"/>
    <property type="match status" value="1"/>
</dbReference>
<feature type="transmembrane region" description="Helical" evidence="1">
    <location>
        <begin position="58"/>
        <end position="79"/>
    </location>
</feature>
<organism evidence="2">
    <name type="scientific">Hemiselmis andersenii</name>
    <name type="common">Cryptophyte alga</name>
    <dbReference type="NCBI Taxonomy" id="464988"/>
    <lineage>
        <taxon>Eukaryota</taxon>
        <taxon>Cryptophyceae</taxon>
        <taxon>Cryptomonadales</taxon>
        <taxon>Hemiselmidaceae</taxon>
        <taxon>Hemiselmis</taxon>
    </lineage>
</organism>
<gene>
    <name evidence="2" type="ORF">HAND00432_LOCUS35578</name>
</gene>
<dbReference type="EMBL" id="HBFX01059123">
    <property type="protein sequence ID" value="CAD8984565.1"/>
    <property type="molecule type" value="Transcribed_RNA"/>
</dbReference>
<feature type="transmembrane region" description="Helical" evidence="1">
    <location>
        <begin position="91"/>
        <end position="108"/>
    </location>
</feature>
<evidence type="ECO:0000256" key="1">
    <source>
        <dbReference type="SAM" id="Phobius"/>
    </source>
</evidence>
<feature type="transmembrane region" description="Helical" evidence="1">
    <location>
        <begin position="128"/>
        <end position="146"/>
    </location>
</feature>
<dbReference type="PANTHER" id="PTHR36974">
    <property type="entry name" value="MEMBRANE PROTEIN-RELATED"/>
    <property type="match status" value="1"/>
</dbReference>
<dbReference type="AlphaFoldDB" id="A0A6U5CBR3"/>
<keyword evidence="1" id="KW-0812">Transmembrane</keyword>
<reference evidence="2" key="1">
    <citation type="submission" date="2021-01" db="EMBL/GenBank/DDBJ databases">
        <authorList>
            <person name="Corre E."/>
            <person name="Pelletier E."/>
            <person name="Niang G."/>
            <person name="Scheremetjew M."/>
            <person name="Finn R."/>
            <person name="Kale V."/>
            <person name="Holt S."/>
            <person name="Cochrane G."/>
            <person name="Meng A."/>
            <person name="Brown T."/>
            <person name="Cohen L."/>
        </authorList>
    </citation>
    <scope>NUCLEOTIDE SEQUENCE</scope>
    <source>
        <strain evidence="2">CCMP644</strain>
    </source>
</reference>
<keyword evidence="1" id="KW-0472">Membrane</keyword>
<proteinExistence type="predicted"/>
<name>A0A6U5CBR3_HEMAN</name>
<keyword evidence="1" id="KW-1133">Transmembrane helix</keyword>
<evidence type="ECO:0000313" key="2">
    <source>
        <dbReference type="EMBL" id="CAD8984565.1"/>
    </source>
</evidence>
<sequence length="160" mass="18419">MKRPSNMNVKQPVNWTRRVVNYTMGIFFLATCLAHFPGLTRAPYPHYEFLKSMVPPWIPLPSSFHVLWTGAAEAMIGLSMITTHSCESAQWGFFLIVLFTPAHVHHYLTDLPLPDGTIASFSLHVSRWILQLVFLAVFAYLGWFSVDKPRLRRRSKTKDQ</sequence>
<protein>
    <submittedName>
        <fullName evidence="2">Uncharacterized protein</fullName>
    </submittedName>
</protein>